<dbReference type="Proteomes" id="UP001499987">
    <property type="component" value="Unassembled WGS sequence"/>
</dbReference>
<organism evidence="2 3">
    <name type="scientific">Kitasatospora arboriphila</name>
    <dbReference type="NCBI Taxonomy" id="258052"/>
    <lineage>
        <taxon>Bacteria</taxon>
        <taxon>Bacillati</taxon>
        <taxon>Actinomycetota</taxon>
        <taxon>Actinomycetes</taxon>
        <taxon>Kitasatosporales</taxon>
        <taxon>Streptomycetaceae</taxon>
        <taxon>Kitasatospora</taxon>
    </lineage>
</organism>
<sequence>MSRPRLRTVLLAAALALGAATTTVPAAAAAPLSRPGPFTEPGFAAGCPWHRYGEGEQPPWWLAFTDPLCVEYSKRDITVDNGGALRFLLAEPSRIAASLLTCHYYQRDHWSVQSTTGAVPWVAWDGQYWWDRTGRRAGVRLADFRIDGVRVGIGDAVAALRPRFPDLADALAAYGTASGESGLTTELPFDLRCALGG</sequence>
<proteinExistence type="predicted"/>
<accession>A0ABP4EC79</accession>
<dbReference type="EMBL" id="BAAALD010000048">
    <property type="protein sequence ID" value="GAA1098824.1"/>
    <property type="molecule type" value="Genomic_DNA"/>
</dbReference>
<evidence type="ECO:0000256" key="1">
    <source>
        <dbReference type="SAM" id="SignalP"/>
    </source>
</evidence>
<keyword evidence="1" id="KW-0732">Signal</keyword>
<feature type="chain" id="PRO_5046612414" description="Secreted protein" evidence="1">
    <location>
        <begin position="29"/>
        <end position="197"/>
    </location>
</feature>
<reference evidence="3" key="1">
    <citation type="journal article" date="2019" name="Int. J. Syst. Evol. Microbiol.">
        <title>The Global Catalogue of Microorganisms (GCM) 10K type strain sequencing project: providing services to taxonomists for standard genome sequencing and annotation.</title>
        <authorList>
            <consortium name="The Broad Institute Genomics Platform"/>
            <consortium name="The Broad Institute Genome Sequencing Center for Infectious Disease"/>
            <person name="Wu L."/>
            <person name="Ma J."/>
        </authorList>
    </citation>
    <scope>NUCLEOTIDE SEQUENCE [LARGE SCALE GENOMIC DNA]</scope>
    <source>
        <strain evidence="3">JCM 13002</strain>
    </source>
</reference>
<protein>
    <recommendedName>
        <fullName evidence="4">Secreted protein</fullName>
    </recommendedName>
</protein>
<evidence type="ECO:0008006" key="4">
    <source>
        <dbReference type="Google" id="ProtNLM"/>
    </source>
</evidence>
<name>A0ABP4EC79_9ACTN</name>
<gene>
    <name evidence="2" type="ORF">GCM10009663_47070</name>
</gene>
<comment type="caution">
    <text evidence="2">The sequence shown here is derived from an EMBL/GenBank/DDBJ whole genome shotgun (WGS) entry which is preliminary data.</text>
</comment>
<feature type="signal peptide" evidence="1">
    <location>
        <begin position="1"/>
        <end position="28"/>
    </location>
</feature>
<keyword evidence="3" id="KW-1185">Reference proteome</keyword>
<dbReference type="RefSeq" id="WP_344625641.1">
    <property type="nucleotide sequence ID" value="NZ_BAAALD010000048.1"/>
</dbReference>
<evidence type="ECO:0000313" key="3">
    <source>
        <dbReference type="Proteomes" id="UP001499987"/>
    </source>
</evidence>
<evidence type="ECO:0000313" key="2">
    <source>
        <dbReference type="EMBL" id="GAA1098824.1"/>
    </source>
</evidence>